<reference evidence="8" key="3">
    <citation type="submission" date="2021-01" db="EMBL/GenBank/DDBJ databases">
        <title>Phytophthora aleatoria, a newly-described species from Pinus radiata is distinct from Phytophthora cactorum isolates based on comparative genomics.</title>
        <authorList>
            <person name="Mcdougal R."/>
            <person name="Panda P."/>
            <person name="Williams N."/>
            <person name="Studholme D.J."/>
        </authorList>
    </citation>
    <scope>NUCLEOTIDE SEQUENCE</scope>
    <source>
        <strain evidence="8">NZFS 3830</strain>
    </source>
</reference>
<dbReference type="EMBL" id="RCMG01000165">
    <property type="protein sequence ID" value="KAG2861082.1"/>
    <property type="molecule type" value="Genomic_DNA"/>
</dbReference>
<dbReference type="Pfam" id="PF00188">
    <property type="entry name" value="CAP"/>
    <property type="match status" value="1"/>
</dbReference>
<evidence type="ECO:0000259" key="2">
    <source>
        <dbReference type="Pfam" id="PF00188"/>
    </source>
</evidence>
<evidence type="ECO:0000313" key="4">
    <source>
        <dbReference type="EMBL" id="KAG2908533.1"/>
    </source>
</evidence>
<evidence type="ECO:0000313" key="7">
    <source>
        <dbReference type="EMBL" id="KAG3223857.1"/>
    </source>
</evidence>
<dbReference type="OrthoDB" id="568194at2759"/>
<feature type="chain" id="PRO_5039986002" description="SCP domain-containing protein" evidence="1">
    <location>
        <begin position="32"/>
        <end position="197"/>
    </location>
</feature>
<gene>
    <name evidence="8" type="ORF">JG687_00002586</name>
    <name evidence="9" type="ORF">PC110_g5864</name>
    <name evidence="3" type="ORF">PC113_g7509</name>
    <name evidence="4" type="ORF">PC115_g13558</name>
    <name evidence="5" type="ORF">PC117_g14820</name>
    <name evidence="6" type="ORF">PC118_g11333</name>
    <name evidence="7" type="ORF">PC129_g5460</name>
</gene>
<dbReference type="EMBL" id="RCMK01000475">
    <property type="protein sequence ID" value="KAG2926587.1"/>
    <property type="molecule type" value="Genomic_DNA"/>
</dbReference>
<feature type="signal peptide" evidence="1">
    <location>
        <begin position="1"/>
        <end position="31"/>
    </location>
</feature>
<dbReference type="InterPro" id="IPR014044">
    <property type="entry name" value="CAP_dom"/>
</dbReference>
<dbReference type="InterPro" id="IPR035940">
    <property type="entry name" value="CAP_sf"/>
</dbReference>
<keyword evidence="1" id="KW-0732">Signal</keyword>
<dbReference type="Proteomes" id="UP000697107">
    <property type="component" value="Unassembled WGS sequence"/>
</dbReference>
<organism evidence="9 10">
    <name type="scientific">Phytophthora cactorum</name>
    <dbReference type="NCBI Taxonomy" id="29920"/>
    <lineage>
        <taxon>Eukaryota</taxon>
        <taxon>Sar</taxon>
        <taxon>Stramenopiles</taxon>
        <taxon>Oomycota</taxon>
        <taxon>Peronosporomycetes</taxon>
        <taxon>Peronosporales</taxon>
        <taxon>Peronosporaceae</taxon>
        <taxon>Phytophthora</taxon>
    </lineage>
</organism>
<evidence type="ECO:0000313" key="3">
    <source>
        <dbReference type="EMBL" id="KAG2861082.1"/>
    </source>
</evidence>
<evidence type="ECO:0000313" key="10">
    <source>
        <dbReference type="Proteomes" id="UP000251314"/>
    </source>
</evidence>
<dbReference type="EMBL" id="RCMI01000487">
    <property type="protein sequence ID" value="KAG2908533.1"/>
    <property type="molecule type" value="Genomic_DNA"/>
</dbReference>
<keyword evidence="10" id="KW-1185">Reference proteome</keyword>
<dbReference type="Proteomes" id="UP000251314">
    <property type="component" value="Unassembled WGS sequence"/>
</dbReference>
<dbReference type="EMBL" id="RCML01000341">
    <property type="protein sequence ID" value="KAG2980148.1"/>
    <property type="molecule type" value="Genomic_DNA"/>
</dbReference>
<dbReference type="Proteomes" id="UP000736787">
    <property type="component" value="Unassembled WGS sequence"/>
</dbReference>
<evidence type="ECO:0000256" key="1">
    <source>
        <dbReference type="SAM" id="SignalP"/>
    </source>
</evidence>
<dbReference type="Proteomes" id="UP000774804">
    <property type="component" value="Unassembled WGS sequence"/>
</dbReference>
<sequence length="197" mass="21215">MSTSVQRYHHQKATFLLYGLIIAMICNAALAVETHSPTAIGDAVAQGHNDTNVTTRNLQTQTGFQALLLAAVNKERAAVGLPSLCMNTKLQSAAQKHSNDMAANNFMSHTGSNGSSMSQRITASGFKWTAIAENVAAGQKDVTTVMQAWMNSAGHKKNILGSKYKMFGCGYAYNANSIYKRYWTQEFGTGSSESCSS</sequence>
<evidence type="ECO:0000313" key="8">
    <source>
        <dbReference type="EMBL" id="KAG6970497.1"/>
    </source>
</evidence>
<dbReference type="STRING" id="29920.A0A329SQK9"/>
<dbReference type="PANTHER" id="PTHR31157:SF1">
    <property type="entry name" value="SCP DOMAIN-CONTAINING PROTEIN"/>
    <property type="match status" value="1"/>
</dbReference>
<reference evidence="7" key="2">
    <citation type="submission" date="2018-05" db="EMBL/GenBank/DDBJ databases">
        <title>Effector identification in a new, highly contiguous assembly of the strawberry crown rot pathogen Phytophthora cactorum.</title>
        <authorList>
            <person name="Armitage A.D."/>
            <person name="Nellist C.F."/>
            <person name="Bates H."/>
            <person name="Vickerstaff R.J."/>
            <person name="Harrison R.J."/>
        </authorList>
    </citation>
    <scope>NUCLEOTIDE SEQUENCE</scope>
    <source>
        <strain evidence="3">15-7</strain>
        <strain evidence="4">4032</strain>
        <strain evidence="5">4040</strain>
        <strain evidence="6">P415</strain>
        <strain evidence="7">P421</strain>
    </source>
</reference>
<accession>A0A329SQK9</accession>
<evidence type="ECO:0000313" key="5">
    <source>
        <dbReference type="EMBL" id="KAG2926587.1"/>
    </source>
</evidence>
<dbReference type="SUPFAM" id="SSF55797">
    <property type="entry name" value="PR-1-like"/>
    <property type="match status" value="1"/>
</dbReference>
<dbReference type="Gene3D" id="3.40.33.10">
    <property type="entry name" value="CAP"/>
    <property type="match status" value="1"/>
</dbReference>
<dbReference type="Proteomes" id="UP000688947">
    <property type="component" value="Unassembled WGS sequence"/>
</dbReference>
<dbReference type="EMBL" id="MJFZ01000101">
    <property type="protein sequence ID" value="RAW37872.1"/>
    <property type="molecule type" value="Genomic_DNA"/>
</dbReference>
<evidence type="ECO:0000313" key="9">
    <source>
        <dbReference type="EMBL" id="RAW37872.1"/>
    </source>
</evidence>
<comment type="caution">
    <text evidence="9">The sequence shown here is derived from an EMBL/GenBank/DDBJ whole genome shotgun (WGS) entry which is preliminary data.</text>
</comment>
<dbReference type="Proteomes" id="UP000735874">
    <property type="component" value="Unassembled WGS sequence"/>
</dbReference>
<dbReference type="CDD" id="cd05379">
    <property type="entry name" value="CAP_bacterial"/>
    <property type="match status" value="1"/>
</dbReference>
<dbReference type="EMBL" id="JAENGZ010000072">
    <property type="protein sequence ID" value="KAG6970497.1"/>
    <property type="molecule type" value="Genomic_DNA"/>
</dbReference>
<name>A0A329SQK9_9STRA</name>
<feature type="domain" description="SCP" evidence="2">
    <location>
        <begin position="69"/>
        <end position="187"/>
    </location>
</feature>
<proteinExistence type="predicted"/>
<dbReference type="VEuPathDB" id="FungiDB:PC110_g5864"/>
<dbReference type="PANTHER" id="PTHR31157">
    <property type="entry name" value="SCP DOMAIN-CONTAINING PROTEIN"/>
    <property type="match status" value="1"/>
</dbReference>
<reference evidence="9 10" key="1">
    <citation type="submission" date="2018-01" db="EMBL/GenBank/DDBJ databases">
        <title>Draft genome of the strawberry crown rot pathogen Phytophthora cactorum.</title>
        <authorList>
            <person name="Armitage A.D."/>
            <person name="Lysoe E."/>
            <person name="Nellist C.F."/>
            <person name="Harrison R.J."/>
            <person name="Brurberg M.B."/>
        </authorList>
    </citation>
    <scope>NUCLEOTIDE SEQUENCE [LARGE SCALE GENOMIC DNA]</scope>
    <source>
        <strain evidence="9 10">10300</strain>
    </source>
</reference>
<dbReference type="AlphaFoldDB" id="A0A329SQK9"/>
<dbReference type="Proteomes" id="UP000760860">
    <property type="component" value="Unassembled WGS sequence"/>
</dbReference>
<protein>
    <recommendedName>
        <fullName evidence="2">SCP domain-containing protein</fullName>
    </recommendedName>
</protein>
<evidence type="ECO:0000313" key="6">
    <source>
        <dbReference type="EMBL" id="KAG2980148.1"/>
    </source>
</evidence>
<dbReference type="EMBL" id="RCMV01000131">
    <property type="protein sequence ID" value="KAG3223857.1"/>
    <property type="molecule type" value="Genomic_DNA"/>
</dbReference>